<evidence type="ECO:0000313" key="3">
    <source>
        <dbReference type="EMBL" id="OLL21785.1"/>
    </source>
</evidence>
<accession>A0A1U7LGK4</accession>
<sequence length="1130" mass="126787">MGLLQLKSTTFEKSPMTGSKTSPKGLRTQKTTENKGNSEESGWFEVSEVLAEKGDKVKVSWVGADSQGQPYVPSWVLKCDCSKATLADWRKKKQKKSSSKGSLGIAGRLIGKTSKSTTVPEVAQSTEIRTTPRKRQKKESPKTHHSAHRSTRQNRSDLGEGSLKPNTNSPLPVRAWKESNSFLQSSERWPDLKPLKASPVKASDQGGEDFGFTNNKTLKKRPLEGHTAPQILKPVFLAIEDSQAQESQCTLSTTRVESVFPTLQNRTPSKSVSNRQVLITSTDQVATSFSHQFPNSLYTNRARSRENTSTITSHIVLNDHRHSSGNFRSDNTISERSTNRISPAGKSLPQRSPGNLSSSRKVFSWLYNNTEVPQVTRNSLPSLQDNFKLGLGNRSNTVSSNMKSKLSWKERSARLRERLDSNIPKQPSSQHQQTYSFTPEKSPLAPVILDHVKSPVLQPLVDQSVGLISVSNIEPTDAMSIEGMDDTSASTISLGPSEYAIPIGIEEVQKKIYLHLFQSQTKAILQYCGDPEAAEDNPTQIMRKIHRDLSKVLSHHLLLSSVEDTPEDMTEEKLATYIAQSSSKFHYLGDLLDKLRDSRMTIGIFVEEGKLLLLVEEFLRGKYIRVKRLDEISGKPEQSQDNISAVRVNLIPTGKDGERAVVVQCDFFIAMDTSLDVNAAHVLSFRRHHLKLNLIQPLLRLIVVNSAEHITLCCGHRMQTPSELSSVIAASAILRNSVGQLDQLELPHYTLPRVLEWLKSGLTRHHWPLCPLKDLKEKSRSQPGSLGSTMDTEVQQQLLAGSALKRPLEAQSWQSHPELPLQKRQHVVPQQSHTQLDISRVSESSSFPKSSQLSQHPKNLFMQKVDSKDYSPSPTLRWADRAKRLHEAHGITPSSPLISVSPLLESLSQEHIPAPAPLLSPTPLTLQTSPQASEAHSIDQLLMRLRERDEEVTRLLQTVERLRLRNNEFLKKNKRVETETEKLTKQNISLKVENEDLLAKNARLESEIVAMKAQVDRGTKADFDGAKTGLQENLQKMEKKMKTQTEEIDFLRFRYQEASTVAADISRRLSECQSQPKIRADGELSRMKDARIETERTELQSRINALNTENTMLKEQIKRAAKRASLENFL</sequence>
<organism evidence="3 4">
    <name type="scientific">Neolecta irregularis (strain DAH-3)</name>
    <dbReference type="NCBI Taxonomy" id="1198029"/>
    <lineage>
        <taxon>Eukaryota</taxon>
        <taxon>Fungi</taxon>
        <taxon>Dikarya</taxon>
        <taxon>Ascomycota</taxon>
        <taxon>Taphrinomycotina</taxon>
        <taxon>Neolectales</taxon>
        <taxon>Neolectaceae</taxon>
        <taxon>Neolecta</taxon>
    </lineage>
</organism>
<protein>
    <submittedName>
        <fullName evidence="3">HDA1 complex subunit 3</fullName>
    </submittedName>
</protein>
<feature type="region of interest" description="Disordered" evidence="2">
    <location>
        <begin position="822"/>
        <end position="854"/>
    </location>
</feature>
<feature type="region of interest" description="Disordered" evidence="2">
    <location>
        <begin position="316"/>
        <end position="357"/>
    </location>
</feature>
<evidence type="ECO:0000256" key="1">
    <source>
        <dbReference type="SAM" id="Coils"/>
    </source>
</evidence>
<dbReference type="Proteomes" id="UP000186594">
    <property type="component" value="Unassembled WGS sequence"/>
</dbReference>
<feature type="compositionally biased region" description="Polar residues" evidence="2">
    <location>
        <begin position="178"/>
        <end position="187"/>
    </location>
</feature>
<dbReference type="AlphaFoldDB" id="A0A1U7LGK4"/>
<comment type="caution">
    <text evidence="3">The sequence shown here is derived from an EMBL/GenBank/DDBJ whole genome shotgun (WGS) entry which is preliminary data.</text>
</comment>
<feature type="coiled-coil region" evidence="1">
    <location>
        <begin position="945"/>
        <end position="1054"/>
    </location>
</feature>
<feature type="compositionally biased region" description="Polar residues" evidence="2">
    <location>
        <begin position="113"/>
        <end position="129"/>
    </location>
</feature>
<feature type="region of interest" description="Disordered" evidence="2">
    <location>
        <begin position="1"/>
        <end position="42"/>
    </location>
</feature>
<feature type="compositionally biased region" description="Polar residues" evidence="2">
    <location>
        <begin position="393"/>
        <end position="404"/>
    </location>
</feature>
<feature type="compositionally biased region" description="Basic residues" evidence="2">
    <location>
        <begin position="131"/>
        <end position="152"/>
    </location>
</feature>
<keyword evidence="4" id="KW-1185">Reference proteome</keyword>
<reference evidence="3 4" key="1">
    <citation type="submission" date="2016-04" db="EMBL/GenBank/DDBJ databases">
        <title>Evolutionary innovation and constraint leading to complex multicellularity in the Ascomycota.</title>
        <authorList>
            <person name="Cisse O."/>
            <person name="Nguyen A."/>
            <person name="Hewitt D.A."/>
            <person name="Jedd G."/>
            <person name="Stajich J.E."/>
        </authorList>
    </citation>
    <scope>NUCLEOTIDE SEQUENCE [LARGE SCALE GENOMIC DNA]</scope>
    <source>
        <strain evidence="3 4">DAH-3</strain>
    </source>
</reference>
<dbReference type="Gene3D" id="3.40.50.12360">
    <property type="match status" value="1"/>
</dbReference>
<evidence type="ECO:0000313" key="4">
    <source>
        <dbReference type="Proteomes" id="UP000186594"/>
    </source>
</evidence>
<dbReference type="InterPro" id="IPR021006">
    <property type="entry name" value="Hda2/3"/>
</dbReference>
<name>A0A1U7LGK4_NEOID</name>
<dbReference type="GO" id="GO:0070823">
    <property type="term" value="C:HDA1 complex"/>
    <property type="evidence" value="ECO:0007669"/>
    <property type="project" value="InterPro"/>
</dbReference>
<feature type="coiled-coil region" evidence="1">
    <location>
        <begin position="1089"/>
        <end position="1123"/>
    </location>
</feature>
<dbReference type="OrthoDB" id="3647690at2759"/>
<dbReference type="EMBL" id="LXFE01004245">
    <property type="protein sequence ID" value="OLL21785.1"/>
    <property type="molecule type" value="Genomic_DNA"/>
</dbReference>
<dbReference type="InterPro" id="IPR038609">
    <property type="entry name" value="HDA1_su2/3_sf"/>
</dbReference>
<feature type="compositionally biased region" description="Polar residues" evidence="2">
    <location>
        <begin position="828"/>
        <end position="837"/>
    </location>
</feature>
<feature type="region of interest" description="Disordered" evidence="2">
    <location>
        <begin position="88"/>
        <end position="215"/>
    </location>
</feature>
<keyword evidence="1" id="KW-0175">Coiled coil</keyword>
<proteinExistence type="predicted"/>
<dbReference type="OMA" id="TTHSIEH"/>
<feature type="compositionally biased region" description="Low complexity" evidence="2">
    <location>
        <begin position="839"/>
        <end position="854"/>
    </location>
</feature>
<feature type="region of interest" description="Disordered" evidence="2">
    <location>
        <begin position="389"/>
        <end position="411"/>
    </location>
</feature>
<feature type="compositionally biased region" description="Polar residues" evidence="2">
    <location>
        <begin position="324"/>
        <end position="341"/>
    </location>
</feature>
<evidence type="ECO:0000256" key="2">
    <source>
        <dbReference type="SAM" id="MobiDB-lite"/>
    </source>
</evidence>
<dbReference type="STRING" id="1198029.A0A1U7LGK4"/>
<dbReference type="Pfam" id="PF11496">
    <property type="entry name" value="HDA2-3"/>
    <property type="match status" value="1"/>
</dbReference>
<gene>
    <name evidence="3" type="ORF">NEOLI_000967</name>
</gene>
<feature type="compositionally biased region" description="Polar residues" evidence="2">
    <location>
        <begin position="1"/>
        <end position="29"/>
    </location>
</feature>